<evidence type="ECO:0000256" key="1">
    <source>
        <dbReference type="SAM" id="SignalP"/>
    </source>
</evidence>
<gene>
    <name evidence="2" type="ORF">LPB3_15960</name>
</gene>
<comment type="caution">
    <text evidence="2">The sequence shown here is derived from an EMBL/GenBank/DDBJ whole genome shotgun (WGS) entry which is preliminary data.</text>
</comment>
<dbReference type="KEGG" id="pob:LPB03_16015"/>
<feature type="signal peptide" evidence="1">
    <location>
        <begin position="1"/>
        <end position="19"/>
    </location>
</feature>
<organism evidence="2 3">
    <name type="scientific">Polaribacter vadi</name>
    <dbReference type="NCBI Taxonomy" id="1774273"/>
    <lineage>
        <taxon>Bacteria</taxon>
        <taxon>Pseudomonadati</taxon>
        <taxon>Bacteroidota</taxon>
        <taxon>Flavobacteriia</taxon>
        <taxon>Flavobacteriales</taxon>
        <taxon>Flavobacteriaceae</taxon>
    </lineage>
</organism>
<dbReference type="Pfam" id="PF11138">
    <property type="entry name" value="DUF2911"/>
    <property type="match status" value="1"/>
</dbReference>
<dbReference type="EMBL" id="LSFM01000027">
    <property type="protein sequence ID" value="OBY61308.1"/>
    <property type="molecule type" value="Genomic_DNA"/>
</dbReference>
<accession>A0A1B8TP77</accession>
<dbReference type="OrthoDB" id="187854at2"/>
<dbReference type="STRING" id="1774273.LPB03_16015"/>
<keyword evidence="3" id="KW-1185">Reference proteome</keyword>
<feature type="chain" id="PRO_5008615421" evidence="1">
    <location>
        <begin position="20"/>
        <end position="282"/>
    </location>
</feature>
<reference evidence="3" key="1">
    <citation type="submission" date="2016-02" db="EMBL/GenBank/DDBJ databases">
        <authorList>
            <person name="Shin S.-K."/>
            <person name="Yi H."/>
            <person name="Kim E."/>
        </authorList>
    </citation>
    <scope>NUCLEOTIDE SEQUENCE [LARGE SCALE GENOMIC DNA]</scope>
    <source>
        <strain evidence="3">LPB0003</strain>
    </source>
</reference>
<dbReference type="AlphaFoldDB" id="A0A1B8TP77"/>
<dbReference type="Proteomes" id="UP000092584">
    <property type="component" value="Unassembled WGS sequence"/>
</dbReference>
<evidence type="ECO:0000313" key="2">
    <source>
        <dbReference type="EMBL" id="OBY61308.1"/>
    </source>
</evidence>
<name>A0A1B8TP77_9FLAO</name>
<dbReference type="InterPro" id="IPR021314">
    <property type="entry name" value="DUF2911"/>
</dbReference>
<sequence length="282" mass="31060">MKKIILSLFVAAFAFSTNAQIKTPAPSPAQKIVQTVGLTDVTVEYSRPSMKGRKIFGGLEDYGKVWRTGANANTTLTFSTDFMVDGNTLKAGTYALYTIPGEKTWDVMLYTDATNWGAPAKWDEAKVAAKVTVDAIEIPMNIETFTISFDDLTNNSAVLGIMWENVYVPFEFKTPTEEMVSKQITALMAGPSAQDMYASAVYYLEAGKDIKQAQTWIDKAVAMTADAPKFWYLRQQSLIHAKAGNKKGAIAAAKESLKHAEIAKNDGYIKMNKESLKEWGAM</sequence>
<protein>
    <submittedName>
        <fullName evidence="2">Dihydrolipoamide dehydrogenase</fullName>
    </submittedName>
</protein>
<dbReference type="RefSeq" id="WP_065320642.1">
    <property type="nucleotide sequence ID" value="NZ_CP017477.1"/>
</dbReference>
<proteinExistence type="predicted"/>
<keyword evidence="1" id="KW-0732">Signal</keyword>
<evidence type="ECO:0000313" key="3">
    <source>
        <dbReference type="Proteomes" id="UP000092584"/>
    </source>
</evidence>